<dbReference type="Proteomes" id="UP000675781">
    <property type="component" value="Unassembled WGS sequence"/>
</dbReference>
<dbReference type="Pfam" id="PF14659">
    <property type="entry name" value="Phage_int_SAM_3"/>
    <property type="match status" value="1"/>
</dbReference>
<feature type="domain" description="Integrase SAM-like N-terminal" evidence="2">
    <location>
        <begin position="131"/>
        <end position="185"/>
    </location>
</feature>
<name>A0A941EVU7_9ACTN</name>
<dbReference type="AlphaFoldDB" id="A0A941EVU7"/>
<organism evidence="3 4">
    <name type="scientific">Actinospica durhamensis</name>
    <dbReference type="NCBI Taxonomy" id="1508375"/>
    <lineage>
        <taxon>Bacteria</taxon>
        <taxon>Bacillati</taxon>
        <taxon>Actinomycetota</taxon>
        <taxon>Actinomycetes</taxon>
        <taxon>Catenulisporales</taxon>
        <taxon>Actinospicaceae</taxon>
        <taxon>Actinospica</taxon>
    </lineage>
</organism>
<dbReference type="EMBL" id="JAGSOG010000378">
    <property type="protein sequence ID" value="MBR7839102.1"/>
    <property type="molecule type" value="Genomic_DNA"/>
</dbReference>
<proteinExistence type="predicted"/>
<feature type="non-terminal residue" evidence="3">
    <location>
        <position position="278"/>
    </location>
</feature>
<dbReference type="InterPro" id="IPR011010">
    <property type="entry name" value="DNA_brk_join_enz"/>
</dbReference>
<comment type="caution">
    <text evidence="3">The sequence shown here is derived from an EMBL/GenBank/DDBJ whole genome shotgun (WGS) entry which is preliminary data.</text>
</comment>
<dbReference type="SUPFAM" id="SSF56349">
    <property type="entry name" value="DNA breaking-rejoining enzymes"/>
    <property type="match status" value="1"/>
</dbReference>
<accession>A0A941EVU7</accession>
<keyword evidence="4" id="KW-1185">Reference proteome</keyword>
<sequence>MNEGALYKRCHCRDENGRKLGGACPKLRRPGGAYDAKHGTWSLQLEIKVPHGEERRHLRSGGYDTREKAQTVLAGIKELIALAETADRPDQTRLQIAGLVQAALREHRSLPDADELRTRLRLGRPVEQHLTIEAFLREWLVTKRGSRTASTYTSYRIYCEQHLIPALGHLQLTKLRKTHVQTLLDDIAAEAALTEQQNAHRREIQAAAKAAYHAKDHTTARALRAQLELMPPLRPVPGPVTLERIRATLRSALTSAMKEELVTVNVAKLVELPTHRRA</sequence>
<protein>
    <recommendedName>
        <fullName evidence="2">Integrase SAM-like N-terminal domain-containing protein</fullName>
    </recommendedName>
</protein>
<evidence type="ECO:0000256" key="1">
    <source>
        <dbReference type="ARBA" id="ARBA00023125"/>
    </source>
</evidence>
<dbReference type="InterPro" id="IPR010998">
    <property type="entry name" value="Integrase_recombinase_N"/>
</dbReference>
<dbReference type="RefSeq" id="WP_212533544.1">
    <property type="nucleotide sequence ID" value="NZ_JAGSOG010000378.1"/>
</dbReference>
<gene>
    <name evidence="3" type="ORF">KDL01_37900</name>
</gene>
<dbReference type="Gene3D" id="1.10.150.130">
    <property type="match status" value="1"/>
</dbReference>
<dbReference type="GO" id="GO:0015074">
    <property type="term" value="P:DNA integration"/>
    <property type="evidence" value="ECO:0007669"/>
    <property type="project" value="InterPro"/>
</dbReference>
<reference evidence="3" key="1">
    <citation type="submission" date="2021-04" db="EMBL/GenBank/DDBJ databases">
        <title>Genome based classification of Actinospica acidithermotolerans sp. nov., an actinobacterium isolated from an Indonesian hot spring.</title>
        <authorList>
            <person name="Kusuma A.B."/>
            <person name="Putra K.E."/>
            <person name="Nafisah S."/>
            <person name="Loh J."/>
            <person name="Nouioui I."/>
            <person name="Goodfellow M."/>
        </authorList>
    </citation>
    <scope>NUCLEOTIDE SEQUENCE</scope>
    <source>
        <strain evidence="3">CSCA 57</strain>
    </source>
</reference>
<dbReference type="InterPro" id="IPR004107">
    <property type="entry name" value="Integrase_SAM-like_N"/>
</dbReference>
<dbReference type="GO" id="GO:0003677">
    <property type="term" value="F:DNA binding"/>
    <property type="evidence" value="ECO:0007669"/>
    <property type="project" value="UniProtKB-KW"/>
</dbReference>
<evidence type="ECO:0000313" key="3">
    <source>
        <dbReference type="EMBL" id="MBR7839102.1"/>
    </source>
</evidence>
<keyword evidence="1" id="KW-0238">DNA-binding</keyword>
<evidence type="ECO:0000313" key="4">
    <source>
        <dbReference type="Proteomes" id="UP000675781"/>
    </source>
</evidence>
<evidence type="ECO:0000259" key="2">
    <source>
        <dbReference type="Pfam" id="PF14659"/>
    </source>
</evidence>